<reference evidence="4" key="1">
    <citation type="submission" date="2020-08" db="EMBL/GenBank/DDBJ databases">
        <title>Genome sequencing and assembly of the red palm weevil Rhynchophorus ferrugineus.</title>
        <authorList>
            <person name="Dias G.B."/>
            <person name="Bergman C.M."/>
            <person name="Manee M."/>
        </authorList>
    </citation>
    <scope>NUCLEOTIDE SEQUENCE</scope>
    <source>
        <strain evidence="4">AA-2017</strain>
        <tissue evidence="4">Whole larva</tissue>
    </source>
</reference>
<keyword evidence="1 2" id="KW-0193">Cuticle</keyword>
<dbReference type="PROSITE" id="PS51155">
    <property type="entry name" value="CHIT_BIND_RR_2"/>
    <property type="match status" value="1"/>
</dbReference>
<feature type="chain" id="PRO_5032703180" evidence="3">
    <location>
        <begin position="19"/>
        <end position="137"/>
    </location>
</feature>
<dbReference type="PROSITE" id="PS00233">
    <property type="entry name" value="CHIT_BIND_RR_1"/>
    <property type="match status" value="1"/>
</dbReference>
<organism evidence="4 5">
    <name type="scientific">Rhynchophorus ferrugineus</name>
    <name type="common">Red palm weevil</name>
    <name type="synonym">Curculio ferrugineus</name>
    <dbReference type="NCBI Taxonomy" id="354439"/>
    <lineage>
        <taxon>Eukaryota</taxon>
        <taxon>Metazoa</taxon>
        <taxon>Ecdysozoa</taxon>
        <taxon>Arthropoda</taxon>
        <taxon>Hexapoda</taxon>
        <taxon>Insecta</taxon>
        <taxon>Pterygota</taxon>
        <taxon>Neoptera</taxon>
        <taxon>Endopterygota</taxon>
        <taxon>Coleoptera</taxon>
        <taxon>Polyphaga</taxon>
        <taxon>Cucujiformia</taxon>
        <taxon>Curculionidae</taxon>
        <taxon>Dryophthorinae</taxon>
        <taxon>Rhynchophorus</taxon>
    </lineage>
</organism>
<dbReference type="EMBL" id="JAACXV010014316">
    <property type="protein sequence ID" value="KAF7268621.1"/>
    <property type="molecule type" value="Genomic_DNA"/>
</dbReference>
<evidence type="ECO:0000256" key="2">
    <source>
        <dbReference type="PROSITE-ProRule" id="PRU00497"/>
    </source>
</evidence>
<dbReference type="PANTHER" id="PTHR10380">
    <property type="entry name" value="CUTICLE PROTEIN"/>
    <property type="match status" value="1"/>
</dbReference>
<feature type="signal peptide" evidence="3">
    <location>
        <begin position="1"/>
        <end position="18"/>
    </location>
</feature>
<dbReference type="InterPro" id="IPR050468">
    <property type="entry name" value="Cuticle_Struct_Prot"/>
</dbReference>
<dbReference type="InterPro" id="IPR000618">
    <property type="entry name" value="Insect_cuticle"/>
</dbReference>
<sequence>MIKELTLFIALLCVSVYGQRRPIQVQPGQIIRIIKQESDISPDGSYHWSYETENGIAAQEQGQLKNPDTMEAQGSFQYTADDGTPIQVQYIANEGGFQPQGAHFPTPPPIPAAILRSLEYNAAHPEEDDSNRPNRIG</sequence>
<evidence type="ECO:0000256" key="3">
    <source>
        <dbReference type="SAM" id="SignalP"/>
    </source>
</evidence>
<gene>
    <name evidence="4" type="ORF">GWI33_018271</name>
</gene>
<dbReference type="GO" id="GO:0008010">
    <property type="term" value="F:structural constituent of chitin-based larval cuticle"/>
    <property type="evidence" value="ECO:0007669"/>
    <property type="project" value="TreeGrafter"/>
</dbReference>
<dbReference type="Pfam" id="PF00379">
    <property type="entry name" value="Chitin_bind_4"/>
    <property type="match status" value="1"/>
</dbReference>
<dbReference type="PRINTS" id="PR00947">
    <property type="entry name" value="CUTICLE"/>
</dbReference>
<dbReference type="InterPro" id="IPR031311">
    <property type="entry name" value="CHIT_BIND_RR_consensus"/>
</dbReference>
<accession>A0A834M5E9</accession>
<evidence type="ECO:0000313" key="4">
    <source>
        <dbReference type="EMBL" id="KAF7268621.1"/>
    </source>
</evidence>
<dbReference type="Proteomes" id="UP000625711">
    <property type="component" value="Unassembled WGS sequence"/>
</dbReference>
<keyword evidence="3" id="KW-0732">Signal</keyword>
<name>A0A834M5E9_RHYFE</name>
<keyword evidence="5" id="KW-1185">Reference proteome</keyword>
<evidence type="ECO:0000256" key="1">
    <source>
        <dbReference type="ARBA" id="ARBA00022460"/>
    </source>
</evidence>
<proteinExistence type="predicted"/>
<comment type="caution">
    <text evidence="4">The sequence shown here is derived from an EMBL/GenBank/DDBJ whole genome shotgun (WGS) entry which is preliminary data.</text>
</comment>
<protein>
    <submittedName>
        <fullName evidence="4">Uncharacterized protein</fullName>
    </submittedName>
</protein>
<dbReference type="GO" id="GO:0062129">
    <property type="term" value="C:chitin-based extracellular matrix"/>
    <property type="evidence" value="ECO:0007669"/>
    <property type="project" value="TreeGrafter"/>
</dbReference>
<dbReference type="PANTHER" id="PTHR10380:SF241">
    <property type="entry name" value="CUTICULAR PROTEIN 47EG-RELATED"/>
    <property type="match status" value="1"/>
</dbReference>
<dbReference type="OrthoDB" id="6493579at2759"/>
<dbReference type="AlphaFoldDB" id="A0A834M5E9"/>
<evidence type="ECO:0000313" key="5">
    <source>
        <dbReference type="Proteomes" id="UP000625711"/>
    </source>
</evidence>